<feature type="transmembrane region" description="Helical" evidence="10">
    <location>
        <begin position="192"/>
        <end position="215"/>
    </location>
</feature>
<dbReference type="SUPFAM" id="SSF103473">
    <property type="entry name" value="MFS general substrate transporter"/>
    <property type="match status" value="1"/>
</dbReference>
<comment type="subcellular location">
    <subcellularLocation>
        <location evidence="1">Membrane</location>
        <topology evidence="1">Multi-pass membrane protein</topology>
    </subcellularLocation>
</comment>
<comment type="similarity">
    <text evidence="2 8">Belongs to the major facilitator superfamily. Sugar transporter (TC 2.A.1.1) family.</text>
</comment>
<evidence type="ECO:0000256" key="10">
    <source>
        <dbReference type="SAM" id="Phobius"/>
    </source>
</evidence>
<dbReference type="PROSITE" id="PS50850">
    <property type="entry name" value="MFS"/>
    <property type="match status" value="1"/>
</dbReference>
<dbReference type="InterPro" id="IPR003663">
    <property type="entry name" value="Sugar/inositol_transpt"/>
</dbReference>
<feature type="compositionally biased region" description="Basic and acidic residues" evidence="9">
    <location>
        <begin position="548"/>
        <end position="563"/>
    </location>
</feature>
<evidence type="ECO:0000256" key="2">
    <source>
        <dbReference type="ARBA" id="ARBA00010992"/>
    </source>
</evidence>
<dbReference type="FunFam" id="1.20.1250.20:FF:000078">
    <property type="entry name" value="MFS maltose transporter, putative"/>
    <property type="match status" value="1"/>
</dbReference>
<evidence type="ECO:0000256" key="9">
    <source>
        <dbReference type="SAM" id="MobiDB-lite"/>
    </source>
</evidence>
<feature type="transmembrane region" description="Helical" evidence="10">
    <location>
        <begin position="443"/>
        <end position="461"/>
    </location>
</feature>
<feature type="transmembrane region" description="Helical" evidence="10">
    <location>
        <begin position="57"/>
        <end position="82"/>
    </location>
</feature>
<feature type="domain" description="Major facilitator superfamily (MFS) profile" evidence="11">
    <location>
        <begin position="60"/>
        <end position="500"/>
    </location>
</feature>
<dbReference type="Proteomes" id="UP000324022">
    <property type="component" value="Unassembled WGS sequence"/>
</dbReference>
<evidence type="ECO:0000256" key="1">
    <source>
        <dbReference type="ARBA" id="ARBA00004141"/>
    </source>
</evidence>
<sequence length="563" mass="61674">MAPTNPLSSAEKASSGDHVTGVQIDGIANHEVLMAAKAEDDEHRMTLWEALRKHKKAAAWSAALSAGLIMEGYDLVVINSFLGQKQFVDAYGKGDPKVISAPWQSGLVNASLVGQIVGLALVGLLSDRLGYRKTYCLGMAMMACTIFITFFSTSLPVLAVGGWACGIPWGMFQTLTTAYAAEVCPIQLRAYLTAYINMCWGIGILLSSGVVRATLDIQSKWAYKLPFAVQWVWPVPLFLVAYFAPESPRWLVRMGREDEAKQAIKRLTDSSMYDEREAEGQLALLKATDAMEREAHAGTSFLDCFRGVNRRRTEIACAVFATQYLSGGPMIGFAVLFLQKAGLSEKNAFTMNLAITAQYSIGTIISFFLMRRLGRRFLYLSGIGLMAIACLIIGCLGIKETKAASLAIGALLVFLNLAYNVSIGPVCYTLVAELGSTRLRAKTVVLARLTYNLSGLICNTLQPRMIDTAEWGWGPRCGFFWLGTASLMFTYCFFRLPETKDRSFGELDALFENRIKARNFKSTNVDLFGLAHGAYNASTTMPALAHESTSRSSDDAKSDEKKV</sequence>
<dbReference type="InterPro" id="IPR020846">
    <property type="entry name" value="MFS_dom"/>
</dbReference>
<gene>
    <name evidence="12" type="ORF">UTRI_05150_B</name>
</gene>
<keyword evidence="4 10" id="KW-0812">Transmembrane</keyword>
<dbReference type="PANTHER" id="PTHR48022:SF53">
    <property type="entry name" value="ALPHA-GLUCOSIDE TRANSPORTER, PUTATIVE (AFU_ORTHOLOGUE AFUA_3G01700)-RELATED"/>
    <property type="match status" value="1"/>
</dbReference>
<keyword evidence="13" id="KW-1185">Reference proteome</keyword>
<evidence type="ECO:0000256" key="6">
    <source>
        <dbReference type="ARBA" id="ARBA00023136"/>
    </source>
</evidence>
<evidence type="ECO:0000313" key="13">
    <source>
        <dbReference type="Proteomes" id="UP000324022"/>
    </source>
</evidence>
<accession>A0A5C3EH81</accession>
<dbReference type="PANTHER" id="PTHR48022">
    <property type="entry name" value="PLASTIDIC GLUCOSE TRANSPORTER 4"/>
    <property type="match status" value="1"/>
</dbReference>
<feature type="transmembrane region" description="Helical" evidence="10">
    <location>
        <begin position="405"/>
        <end position="431"/>
    </location>
</feature>
<feature type="transmembrane region" description="Helical" evidence="10">
    <location>
        <begin position="315"/>
        <end position="337"/>
    </location>
</feature>
<evidence type="ECO:0000256" key="8">
    <source>
        <dbReference type="RuleBase" id="RU003346"/>
    </source>
</evidence>
<dbReference type="NCBIfam" id="TIGR00879">
    <property type="entry name" value="SP"/>
    <property type="match status" value="1"/>
</dbReference>
<keyword evidence="5 10" id="KW-1133">Transmembrane helix</keyword>
<evidence type="ECO:0000256" key="7">
    <source>
        <dbReference type="ARBA" id="ARBA00049119"/>
    </source>
</evidence>
<dbReference type="GO" id="GO:0005351">
    <property type="term" value="F:carbohydrate:proton symporter activity"/>
    <property type="evidence" value="ECO:0007669"/>
    <property type="project" value="TreeGrafter"/>
</dbReference>
<evidence type="ECO:0000313" key="12">
    <source>
        <dbReference type="EMBL" id="SPO28831.1"/>
    </source>
</evidence>
<organism evidence="12 13">
    <name type="scientific">Ustilago trichophora</name>
    <dbReference type="NCBI Taxonomy" id="86804"/>
    <lineage>
        <taxon>Eukaryota</taxon>
        <taxon>Fungi</taxon>
        <taxon>Dikarya</taxon>
        <taxon>Basidiomycota</taxon>
        <taxon>Ustilaginomycotina</taxon>
        <taxon>Ustilaginomycetes</taxon>
        <taxon>Ustilaginales</taxon>
        <taxon>Ustilaginaceae</taxon>
        <taxon>Ustilago</taxon>
    </lineage>
</organism>
<feature type="region of interest" description="Disordered" evidence="9">
    <location>
        <begin position="544"/>
        <end position="563"/>
    </location>
</feature>
<dbReference type="InterPro" id="IPR036259">
    <property type="entry name" value="MFS_trans_sf"/>
</dbReference>
<protein>
    <submittedName>
        <fullName evidence="12">Related to Maltose permease</fullName>
    </submittedName>
</protein>
<reference evidence="12 13" key="1">
    <citation type="submission" date="2018-03" db="EMBL/GenBank/DDBJ databases">
        <authorList>
            <person name="Guldener U."/>
        </authorList>
    </citation>
    <scope>NUCLEOTIDE SEQUENCE [LARGE SCALE GENOMIC DNA]</scope>
    <source>
        <strain evidence="12 13">NBRC100155</strain>
    </source>
</reference>
<keyword evidence="3 8" id="KW-0813">Transport</keyword>
<evidence type="ECO:0000256" key="4">
    <source>
        <dbReference type="ARBA" id="ARBA00022692"/>
    </source>
</evidence>
<feature type="transmembrane region" description="Helical" evidence="10">
    <location>
        <begin position="102"/>
        <end position="122"/>
    </location>
</feature>
<evidence type="ECO:0000256" key="3">
    <source>
        <dbReference type="ARBA" id="ARBA00022448"/>
    </source>
</evidence>
<dbReference type="Gene3D" id="1.20.1250.20">
    <property type="entry name" value="MFS general substrate transporter like domains"/>
    <property type="match status" value="1"/>
</dbReference>
<feature type="transmembrane region" description="Helical" evidence="10">
    <location>
        <begin position="157"/>
        <end position="180"/>
    </location>
</feature>
<dbReference type="Pfam" id="PF00083">
    <property type="entry name" value="Sugar_tr"/>
    <property type="match status" value="1"/>
</dbReference>
<feature type="transmembrane region" description="Helical" evidence="10">
    <location>
        <begin position="377"/>
        <end position="399"/>
    </location>
</feature>
<evidence type="ECO:0000256" key="5">
    <source>
        <dbReference type="ARBA" id="ARBA00022989"/>
    </source>
</evidence>
<dbReference type="EMBL" id="OOIN01000025">
    <property type="protein sequence ID" value="SPO28831.1"/>
    <property type="molecule type" value="Genomic_DNA"/>
</dbReference>
<dbReference type="AlphaFoldDB" id="A0A5C3EH81"/>
<name>A0A5C3EH81_9BASI</name>
<feature type="transmembrane region" description="Helical" evidence="10">
    <location>
        <begin position="349"/>
        <end position="370"/>
    </location>
</feature>
<evidence type="ECO:0000259" key="11">
    <source>
        <dbReference type="PROSITE" id="PS50850"/>
    </source>
</evidence>
<dbReference type="OrthoDB" id="6612291at2759"/>
<keyword evidence="6 10" id="KW-0472">Membrane</keyword>
<dbReference type="GO" id="GO:0016020">
    <property type="term" value="C:membrane"/>
    <property type="evidence" value="ECO:0007669"/>
    <property type="project" value="UniProtKB-SubCell"/>
</dbReference>
<dbReference type="InterPro" id="IPR050360">
    <property type="entry name" value="MFS_Sugar_Transporters"/>
</dbReference>
<proteinExistence type="inferred from homology"/>
<feature type="transmembrane region" description="Helical" evidence="10">
    <location>
        <begin position="473"/>
        <end position="494"/>
    </location>
</feature>
<dbReference type="InterPro" id="IPR005828">
    <property type="entry name" value="MFS_sugar_transport-like"/>
</dbReference>
<comment type="catalytic activity">
    <reaction evidence="7">
        <text>myo-inositol(out) + H(+)(out) = myo-inositol(in) + H(+)(in)</text>
        <dbReference type="Rhea" id="RHEA:60364"/>
        <dbReference type="ChEBI" id="CHEBI:15378"/>
        <dbReference type="ChEBI" id="CHEBI:17268"/>
    </reaction>
</comment>